<sequence>MSDEIDSLLIDVRASTDGFARDIAAMRATVDGGLTPGFSKAGDVLERGLTQAIRRGSLGFEDLRRVAFAALDAIATQSARALIPDLGGGDAGGGGLTGGAGIGAALGAFLGLPGRATGGNVAPGRAYVVGERGPEVFVPTSAGRVEPGGTERRGRDVRVAIQINAERGASVPQSLQRSSRQVASAVRRALVFGG</sequence>
<keyword evidence="2" id="KW-1185">Reference proteome</keyword>
<reference evidence="1" key="1">
    <citation type="journal article" date="2014" name="Int. J. Syst. Evol. Microbiol.">
        <title>Complete genome sequence of Corynebacterium casei LMG S-19264T (=DSM 44701T), isolated from a smear-ripened cheese.</title>
        <authorList>
            <consortium name="US DOE Joint Genome Institute (JGI-PGF)"/>
            <person name="Walter F."/>
            <person name="Albersmeier A."/>
            <person name="Kalinowski J."/>
            <person name="Ruckert C."/>
        </authorList>
    </citation>
    <scope>NUCLEOTIDE SEQUENCE</scope>
    <source>
        <strain evidence="1">KCTC 32255</strain>
    </source>
</reference>
<dbReference type="Proteomes" id="UP000648075">
    <property type="component" value="Unassembled WGS sequence"/>
</dbReference>
<gene>
    <name evidence="1" type="ORF">GCM10011614_13240</name>
</gene>
<proteinExistence type="predicted"/>
<reference evidence="1" key="2">
    <citation type="submission" date="2020-09" db="EMBL/GenBank/DDBJ databases">
        <authorList>
            <person name="Sun Q."/>
            <person name="Kim S."/>
        </authorList>
    </citation>
    <scope>NUCLEOTIDE SEQUENCE</scope>
    <source>
        <strain evidence="1">KCTC 32255</strain>
    </source>
</reference>
<name>A0A918PDD3_9SPHN</name>
<dbReference type="RefSeq" id="WP_189620348.1">
    <property type="nucleotide sequence ID" value="NZ_BMZA01000003.1"/>
</dbReference>
<evidence type="ECO:0008006" key="3">
    <source>
        <dbReference type="Google" id="ProtNLM"/>
    </source>
</evidence>
<accession>A0A918PDD3</accession>
<evidence type="ECO:0000313" key="1">
    <source>
        <dbReference type="EMBL" id="GGY99633.1"/>
    </source>
</evidence>
<organism evidence="1 2">
    <name type="scientific">Novosphingobium colocasiae</name>
    <dbReference type="NCBI Taxonomy" id="1256513"/>
    <lineage>
        <taxon>Bacteria</taxon>
        <taxon>Pseudomonadati</taxon>
        <taxon>Pseudomonadota</taxon>
        <taxon>Alphaproteobacteria</taxon>
        <taxon>Sphingomonadales</taxon>
        <taxon>Sphingomonadaceae</taxon>
        <taxon>Novosphingobium</taxon>
    </lineage>
</organism>
<evidence type="ECO:0000313" key="2">
    <source>
        <dbReference type="Proteomes" id="UP000648075"/>
    </source>
</evidence>
<dbReference type="EMBL" id="BMZA01000003">
    <property type="protein sequence ID" value="GGY99633.1"/>
    <property type="molecule type" value="Genomic_DNA"/>
</dbReference>
<dbReference type="AlphaFoldDB" id="A0A918PDD3"/>
<protein>
    <recommendedName>
        <fullName evidence="3">Tail tape measure protein</fullName>
    </recommendedName>
</protein>
<comment type="caution">
    <text evidence="1">The sequence shown here is derived from an EMBL/GenBank/DDBJ whole genome shotgun (WGS) entry which is preliminary data.</text>
</comment>